<organism evidence="2 3">
    <name type="scientific">Prorocentrum cordatum</name>
    <dbReference type="NCBI Taxonomy" id="2364126"/>
    <lineage>
        <taxon>Eukaryota</taxon>
        <taxon>Sar</taxon>
        <taxon>Alveolata</taxon>
        <taxon>Dinophyceae</taxon>
        <taxon>Prorocentrales</taxon>
        <taxon>Prorocentraceae</taxon>
        <taxon>Prorocentrum</taxon>
    </lineage>
</organism>
<accession>A0ABN9TSP7</accession>
<evidence type="ECO:0000313" key="3">
    <source>
        <dbReference type="Proteomes" id="UP001189429"/>
    </source>
</evidence>
<feature type="region of interest" description="Disordered" evidence="1">
    <location>
        <begin position="158"/>
        <end position="231"/>
    </location>
</feature>
<protein>
    <submittedName>
        <fullName evidence="2">Uncharacterized protein</fullName>
    </submittedName>
</protein>
<comment type="caution">
    <text evidence="2">The sequence shown here is derived from an EMBL/GenBank/DDBJ whole genome shotgun (WGS) entry which is preliminary data.</text>
</comment>
<gene>
    <name evidence="2" type="ORF">PCOR1329_LOCUS41910</name>
</gene>
<reference evidence="2" key="1">
    <citation type="submission" date="2023-10" db="EMBL/GenBank/DDBJ databases">
        <authorList>
            <person name="Chen Y."/>
            <person name="Shah S."/>
            <person name="Dougan E. K."/>
            <person name="Thang M."/>
            <person name="Chan C."/>
        </authorList>
    </citation>
    <scope>NUCLEOTIDE SEQUENCE [LARGE SCALE GENOMIC DNA]</scope>
</reference>
<dbReference type="EMBL" id="CAUYUJ010015038">
    <property type="protein sequence ID" value="CAK0849159.1"/>
    <property type="molecule type" value="Genomic_DNA"/>
</dbReference>
<name>A0ABN9TSP7_9DINO</name>
<sequence>MSSSSPSMSFASESLIGSTFAGACPLTPAATSATATLYSFSAESSSDTSSETRAFCVSTCSSRFASTAFSASSFPFVLRSRACALLALSCAGFLSSEPLSACSSSCLYFAAVALSPDLSAMVTIERSSSLERAVGASGLGRAIQQHHQSCQHPHEAYHAGEGGLWTDAPQDEKAAPPSVAFGPFAAAARRGTKRAHGAGAADKAAAAPRKQPRGAARAAAAGRRGAMGTGS</sequence>
<dbReference type="Proteomes" id="UP001189429">
    <property type="component" value="Unassembled WGS sequence"/>
</dbReference>
<feature type="compositionally biased region" description="Low complexity" evidence="1">
    <location>
        <begin position="197"/>
        <end position="224"/>
    </location>
</feature>
<evidence type="ECO:0000313" key="2">
    <source>
        <dbReference type="EMBL" id="CAK0849159.1"/>
    </source>
</evidence>
<evidence type="ECO:0000256" key="1">
    <source>
        <dbReference type="SAM" id="MobiDB-lite"/>
    </source>
</evidence>
<keyword evidence="3" id="KW-1185">Reference proteome</keyword>
<feature type="compositionally biased region" description="Low complexity" evidence="1">
    <location>
        <begin position="175"/>
        <end position="188"/>
    </location>
</feature>
<proteinExistence type="predicted"/>